<sequence>MAKKKSFPAKPKSKNLDVLKAWEKKCADVKKFNDGIDKETAERAKVVERVKKMKAK</sequence>
<gene>
    <name evidence="1" type="ORF">J2I48_26540</name>
</gene>
<dbReference type="EMBL" id="JAFMYU010000034">
    <property type="protein sequence ID" value="MBO0934597.1"/>
    <property type="molecule type" value="Genomic_DNA"/>
</dbReference>
<comment type="caution">
    <text evidence="1">The sequence shown here is derived from an EMBL/GenBank/DDBJ whole genome shotgun (WGS) entry which is preliminary data.</text>
</comment>
<accession>A0A939JZ20</accession>
<protein>
    <submittedName>
        <fullName evidence="1">Uncharacterized protein</fullName>
    </submittedName>
</protein>
<proteinExistence type="predicted"/>
<dbReference type="AlphaFoldDB" id="A0A939JZ20"/>
<keyword evidence="2" id="KW-1185">Reference proteome</keyword>
<dbReference type="RefSeq" id="WP_207338563.1">
    <property type="nucleotide sequence ID" value="NZ_JAFMYU010000034.1"/>
</dbReference>
<evidence type="ECO:0000313" key="1">
    <source>
        <dbReference type="EMBL" id="MBO0934597.1"/>
    </source>
</evidence>
<evidence type="ECO:0000313" key="2">
    <source>
        <dbReference type="Proteomes" id="UP000664795"/>
    </source>
</evidence>
<name>A0A939JZ20_9BACT</name>
<reference evidence="1 2" key="1">
    <citation type="submission" date="2021-03" db="EMBL/GenBank/DDBJ databases">
        <title>Fibrella sp. HMF5036 genome sequencing and assembly.</title>
        <authorList>
            <person name="Kang H."/>
            <person name="Kim H."/>
            <person name="Bae S."/>
            <person name="Joh K."/>
        </authorList>
    </citation>
    <scope>NUCLEOTIDE SEQUENCE [LARGE SCALE GENOMIC DNA]</scope>
    <source>
        <strain evidence="1 2">HMF5036</strain>
    </source>
</reference>
<dbReference type="Proteomes" id="UP000664795">
    <property type="component" value="Unassembled WGS sequence"/>
</dbReference>
<organism evidence="1 2">
    <name type="scientific">Fibrella aquatilis</name>
    <dbReference type="NCBI Taxonomy" id="2817059"/>
    <lineage>
        <taxon>Bacteria</taxon>
        <taxon>Pseudomonadati</taxon>
        <taxon>Bacteroidota</taxon>
        <taxon>Cytophagia</taxon>
        <taxon>Cytophagales</taxon>
        <taxon>Spirosomataceae</taxon>
        <taxon>Fibrella</taxon>
    </lineage>
</organism>